<evidence type="ECO:0000256" key="1">
    <source>
        <dbReference type="SAM" id="Phobius"/>
    </source>
</evidence>
<gene>
    <name evidence="2" type="ORF">ACJMK2_015750</name>
</gene>
<keyword evidence="1" id="KW-1133">Transmembrane helix</keyword>
<keyword evidence="3" id="KW-1185">Reference proteome</keyword>
<keyword evidence="1" id="KW-0812">Transmembrane</keyword>
<evidence type="ECO:0000313" key="2">
    <source>
        <dbReference type="EMBL" id="KAL3852061.1"/>
    </source>
</evidence>
<sequence length="318" mass="37064">GQPESDERLTTEYHEQRCSYSRRFVNNQDLPKPVSRIRIQVDCLNQTADVIWTQRIWKVEERQLFGFLLEVEYAVTEDPQLKLRHVCYRILLDTAVLLPAVKNKGTLLEFGLPCFKSAMYAYMRTSVVMVSSQNKTSYRSASSECFYRIHRQNEKYETSLRKECHSDCVSWRPHLRLQIVQNEHGECKGLRLLLNNIVQDLSYIRFFIVHNESGEVVLDQILDHEMNSSVREIVKETRFIKENGRYCVKMEICCKDEISSTCDGTRKFISDFVSCIVNSSPATTIAARSRPEIHWWIPVIVGIASTCLISLVLFFLFR</sequence>
<protein>
    <submittedName>
        <fullName evidence="2">Uncharacterized protein</fullName>
    </submittedName>
</protein>
<feature type="transmembrane region" description="Helical" evidence="1">
    <location>
        <begin position="295"/>
        <end position="317"/>
    </location>
</feature>
<accession>A0ABD3UTH2</accession>
<evidence type="ECO:0000313" key="3">
    <source>
        <dbReference type="Proteomes" id="UP001634394"/>
    </source>
</evidence>
<feature type="non-terminal residue" evidence="2">
    <location>
        <position position="1"/>
    </location>
</feature>
<name>A0ABD3UTH2_SINWO</name>
<dbReference type="Proteomes" id="UP001634394">
    <property type="component" value="Unassembled WGS sequence"/>
</dbReference>
<keyword evidence="1" id="KW-0472">Membrane</keyword>
<dbReference type="EMBL" id="JBJQND010000015">
    <property type="protein sequence ID" value="KAL3852061.1"/>
    <property type="molecule type" value="Genomic_DNA"/>
</dbReference>
<reference evidence="2 3" key="1">
    <citation type="submission" date="2024-11" db="EMBL/GenBank/DDBJ databases">
        <title>Chromosome-level genome assembly of the freshwater bivalve Anodonta woodiana.</title>
        <authorList>
            <person name="Chen X."/>
        </authorList>
    </citation>
    <scope>NUCLEOTIDE SEQUENCE [LARGE SCALE GENOMIC DNA]</scope>
    <source>
        <strain evidence="2">MN2024</strain>
        <tissue evidence="2">Gills</tissue>
    </source>
</reference>
<proteinExistence type="predicted"/>
<comment type="caution">
    <text evidence="2">The sequence shown here is derived from an EMBL/GenBank/DDBJ whole genome shotgun (WGS) entry which is preliminary data.</text>
</comment>
<feature type="non-terminal residue" evidence="2">
    <location>
        <position position="318"/>
    </location>
</feature>
<dbReference type="AlphaFoldDB" id="A0ABD3UTH2"/>
<organism evidence="2 3">
    <name type="scientific">Sinanodonta woodiana</name>
    <name type="common">Chinese pond mussel</name>
    <name type="synonym">Anodonta woodiana</name>
    <dbReference type="NCBI Taxonomy" id="1069815"/>
    <lineage>
        <taxon>Eukaryota</taxon>
        <taxon>Metazoa</taxon>
        <taxon>Spiralia</taxon>
        <taxon>Lophotrochozoa</taxon>
        <taxon>Mollusca</taxon>
        <taxon>Bivalvia</taxon>
        <taxon>Autobranchia</taxon>
        <taxon>Heteroconchia</taxon>
        <taxon>Palaeoheterodonta</taxon>
        <taxon>Unionida</taxon>
        <taxon>Unionoidea</taxon>
        <taxon>Unionidae</taxon>
        <taxon>Unioninae</taxon>
        <taxon>Sinanodonta</taxon>
    </lineage>
</organism>